<feature type="domain" description="ACT" evidence="13">
    <location>
        <begin position="146"/>
        <end position="218"/>
    </location>
</feature>
<dbReference type="InterPro" id="IPR004643">
    <property type="entry name" value="Fe-S_L-Ser_bsu"/>
</dbReference>
<dbReference type="GO" id="GO:0051539">
    <property type="term" value="F:4 iron, 4 sulfur cluster binding"/>
    <property type="evidence" value="ECO:0007669"/>
    <property type="project" value="UniProtKB-UniRule"/>
</dbReference>
<comment type="caution">
    <text evidence="14">The sequence shown here is derived from an EMBL/GenBank/DDBJ whole genome shotgun (WGS) entry which is preliminary data.</text>
</comment>
<dbReference type="Pfam" id="PF03315">
    <property type="entry name" value="SDH_beta"/>
    <property type="match status" value="1"/>
</dbReference>
<evidence type="ECO:0000256" key="5">
    <source>
        <dbReference type="ARBA" id="ARBA00022485"/>
    </source>
</evidence>
<comment type="cofactor">
    <cofactor evidence="1 12">
        <name>[4Fe-4S] cluster</name>
        <dbReference type="ChEBI" id="CHEBI:49883"/>
    </cofactor>
</comment>
<dbReference type="InterPro" id="IPR029009">
    <property type="entry name" value="ASB_dom_sf"/>
</dbReference>
<dbReference type="InterPro" id="IPR045865">
    <property type="entry name" value="ACT-like_dom_sf"/>
</dbReference>
<accession>A0A9D0Z8D3</accession>
<dbReference type="GO" id="GO:0003941">
    <property type="term" value="F:L-serine ammonia-lyase activity"/>
    <property type="evidence" value="ECO:0007669"/>
    <property type="project" value="UniProtKB-UniRule"/>
</dbReference>
<dbReference type="InterPro" id="IPR002912">
    <property type="entry name" value="ACT_dom"/>
</dbReference>
<evidence type="ECO:0000313" key="14">
    <source>
        <dbReference type="EMBL" id="HIQ70854.1"/>
    </source>
</evidence>
<evidence type="ECO:0000256" key="8">
    <source>
        <dbReference type="ARBA" id="ARBA00023014"/>
    </source>
</evidence>
<evidence type="ECO:0000256" key="3">
    <source>
        <dbReference type="ARBA" id="ARBA00008636"/>
    </source>
</evidence>
<dbReference type="SUPFAM" id="SSF55021">
    <property type="entry name" value="ACT-like"/>
    <property type="match status" value="1"/>
</dbReference>
<dbReference type="CDD" id="cd04879">
    <property type="entry name" value="ACT_3PGDH-like"/>
    <property type="match status" value="1"/>
</dbReference>
<comment type="similarity">
    <text evidence="3 11 12">Belongs to the iron-sulfur dependent L-serine dehydratase family.</text>
</comment>
<dbReference type="Gene3D" id="3.30.70.260">
    <property type="match status" value="1"/>
</dbReference>
<reference evidence="14" key="2">
    <citation type="journal article" date="2021" name="PeerJ">
        <title>Extensive microbial diversity within the chicken gut microbiome revealed by metagenomics and culture.</title>
        <authorList>
            <person name="Gilroy R."/>
            <person name="Ravi A."/>
            <person name="Getino M."/>
            <person name="Pursley I."/>
            <person name="Horton D.L."/>
            <person name="Alikhan N.F."/>
            <person name="Baker D."/>
            <person name="Gharbi K."/>
            <person name="Hall N."/>
            <person name="Watson M."/>
            <person name="Adriaenssens E.M."/>
            <person name="Foster-Nyarko E."/>
            <person name="Jarju S."/>
            <person name="Secka A."/>
            <person name="Antonio M."/>
            <person name="Oren A."/>
            <person name="Chaudhuri R.R."/>
            <person name="La Ragione R."/>
            <person name="Hildebrand F."/>
            <person name="Pallen M.J."/>
        </authorList>
    </citation>
    <scope>NUCLEOTIDE SEQUENCE</scope>
    <source>
        <strain evidence="14">ChiSxjej2B14-6234</strain>
    </source>
</reference>
<keyword evidence="5 11" id="KW-0004">4Fe-4S</keyword>
<evidence type="ECO:0000256" key="11">
    <source>
        <dbReference type="PIRNR" id="PIRNR036692"/>
    </source>
</evidence>
<dbReference type="SUPFAM" id="SSF143548">
    <property type="entry name" value="Serine metabolism enzymes domain"/>
    <property type="match status" value="1"/>
</dbReference>
<dbReference type="InterPro" id="IPR051318">
    <property type="entry name" value="Fe-S_L-Ser"/>
</dbReference>
<evidence type="ECO:0000256" key="10">
    <source>
        <dbReference type="ARBA" id="ARBA00049406"/>
    </source>
</evidence>
<evidence type="ECO:0000256" key="2">
    <source>
        <dbReference type="ARBA" id="ARBA00004742"/>
    </source>
</evidence>
<evidence type="ECO:0000313" key="15">
    <source>
        <dbReference type="Proteomes" id="UP000886887"/>
    </source>
</evidence>
<dbReference type="Gene3D" id="3.30.1330.90">
    <property type="entry name" value="D-3-phosphoglycerate dehydrogenase, domain 3"/>
    <property type="match status" value="1"/>
</dbReference>
<name>A0A9D0Z8D3_9FIRM</name>
<dbReference type="PROSITE" id="PS51671">
    <property type="entry name" value="ACT"/>
    <property type="match status" value="1"/>
</dbReference>
<dbReference type="PANTHER" id="PTHR30182">
    <property type="entry name" value="L-SERINE DEHYDRATASE"/>
    <property type="match status" value="1"/>
</dbReference>
<dbReference type="EMBL" id="DVFJ01000005">
    <property type="protein sequence ID" value="HIQ70854.1"/>
    <property type="molecule type" value="Genomic_DNA"/>
</dbReference>
<dbReference type="PIRSF" id="PIRSF036692">
    <property type="entry name" value="SDH_B"/>
    <property type="match status" value="1"/>
</dbReference>
<evidence type="ECO:0000256" key="4">
    <source>
        <dbReference type="ARBA" id="ARBA00022432"/>
    </source>
</evidence>
<dbReference type="AlphaFoldDB" id="A0A9D0Z8D3"/>
<gene>
    <name evidence="14" type="primary">sdaAB</name>
    <name evidence="14" type="ORF">IAB73_01390</name>
</gene>
<organism evidence="14 15">
    <name type="scientific">Candidatus Onthenecus intestinigallinarum</name>
    <dbReference type="NCBI Taxonomy" id="2840875"/>
    <lineage>
        <taxon>Bacteria</taxon>
        <taxon>Bacillati</taxon>
        <taxon>Bacillota</taxon>
        <taxon>Clostridia</taxon>
        <taxon>Eubacteriales</taxon>
        <taxon>Candidatus Onthenecus</taxon>
    </lineage>
</organism>
<dbReference type="NCBIfam" id="TIGR00719">
    <property type="entry name" value="sda_beta"/>
    <property type="match status" value="1"/>
</dbReference>
<dbReference type="PANTHER" id="PTHR30182:SF12">
    <property type="entry name" value="L-SERINE DEHYDRATASE, BETA CHAIN-RELATED"/>
    <property type="match status" value="1"/>
</dbReference>
<evidence type="ECO:0000256" key="7">
    <source>
        <dbReference type="ARBA" id="ARBA00023004"/>
    </source>
</evidence>
<keyword evidence="6 11" id="KW-0479">Metal-binding</keyword>
<dbReference type="Pfam" id="PF01842">
    <property type="entry name" value="ACT"/>
    <property type="match status" value="1"/>
</dbReference>
<protein>
    <recommendedName>
        <fullName evidence="11">L-serine deaminase</fullName>
    </recommendedName>
</protein>
<evidence type="ECO:0000256" key="9">
    <source>
        <dbReference type="ARBA" id="ARBA00023239"/>
    </source>
</evidence>
<keyword evidence="4 11" id="KW-0312">Gluconeogenesis</keyword>
<comment type="pathway">
    <text evidence="2 11">Carbohydrate biosynthesis; gluconeogenesis.</text>
</comment>
<evidence type="ECO:0000256" key="6">
    <source>
        <dbReference type="ARBA" id="ARBA00022723"/>
    </source>
</evidence>
<evidence type="ECO:0000256" key="1">
    <source>
        <dbReference type="ARBA" id="ARBA00001966"/>
    </source>
</evidence>
<sequence length="220" mass="22870">MNVFDILGPVMVGPSSSHTAGAARIGRTAMLLLGERPVRAEILLHGSFAATGRGHGTDRALVAGLLGMLPDDARLPQSFEIAQEQGLRFTIGPTAIRGAHPNTALLRLQGGTGRRVQVQASSVGGGRIRVTQIDGLEASFTGELPTLVVHNADAPGHVARVTGLLAQAGLNVATMQLCRDHRGGYAVMVIEVDQPVGEAVAQPLRAMPGIVAVTYLNPDA</sequence>
<evidence type="ECO:0000256" key="12">
    <source>
        <dbReference type="RuleBase" id="RU366059"/>
    </source>
</evidence>
<reference evidence="14" key="1">
    <citation type="submission" date="2020-10" db="EMBL/GenBank/DDBJ databases">
        <authorList>
            <person name="Gilroy R."/>
        </authorList>
    </citation>
    <scope>NUCLEOTIDE SEQUENCE</scope>
    <source>
        <strain evidence="14">ChiSxjej2B14-6234</strain>
    </source>
</reference>
<dbReference type="Proteomes" id="UP000886887">
    <property type="component" value="Unassembled WGS sequence"/>
</dbReference>
<keyword evidence="7 11" id="KW-0408">Iron</keyword>
<keyword evidence="9 11" id="KW-0456">Lyase</keyword>
<dbReference type="GO" id="GO:0046872">
    <property type="term" value="F:metal ion binding"/>
    <property type="evidence" value="ECO:0007669"/>
    <property type="project" value="UniProtKB-UniRule"/>
</dbReference>
<dbReference type="GO" id="GO:0006094">
    <property type="term" value="P:gluconeogenesis"/>
    <property type="evidence" value="ECO:0007669"/>
    <property type="project" value="UniProtKB-UniRule"/>
</dbReference>
<dbReference type="InterPro" id="IPR005131">
    <property type="entry name" value="Ser_deHydtase_bsu"/>
</dbReference>
<keyword evidence="8 11" id="KW-0411">Iron-sulfur</keyword>
<proteinExistence type="inferred from homology"/>
<comment type="catalytic activity">
    <reaction evidence="10 11 12">
        <text>L-serine = pyruvate + NH4(+)</text>
        <dbReference type="Rhea" id="RHEA:19169"/>
        <dbReference type="ChEBI" id="CHEBI:15361"/>
        <dbReference type="ChEBI" id="CHEBI:28938"/>
        <dbReference type="ChEBI" id="CHEBI:33384"/>
        <dbReference type="EC" id="4.3.1.17"/>
    </reaction>
</comment>
<evidence type="ECO:0000259" key="13">
    <source>
        <dbReference type="PROSITE" id="PS51671"/>
    </source>
</evidence>